<keyword evidence="2" id="KW-0479">Metal-binding</keyword>
<protein>
    <submittedName>
        <fullName evidence="6">Uncharacterized protein</fullName>
    </submittedName>
</protein>
<organism evidence="6">
    <name type="scientific">Cucumis melo</name>
    <name type="common">Muskmelon</name>
    <dbReference type="NCBI Taxonomy" id="3656"/>
    <lineage>
        <taxon>Eukaryota</taxon>
        <taxon>Viridiplantae</taxon>
        <taxon>Streptophyta</taxon>
        <taxon>Embryophyta</taxon>
        <taxon>Tracheophyta</taxon>
        <taxon>Spermatophyta</taxon>
        <taxon>Magnoliopsida</taxon>
        <taxon>eudicotyledons</taxon>
        <taxon>Gunneridae</taxon>
        <taxon>Pentapetalae</taxon>
        <taxon>rosids</taxon>
        <taxon>fabids</taxon>
        <taxon>Cucurbitales</taxon>
        <taxon>Cucurbitaceae</taxon>
        <taxon>Benincaseae</taxon>
        <taxon>Cucumis</taxon>
    </lineage>
</organism>
<dbReference type="InterPro" id="IPR052035">
    <property type="entry name" value="ZnF_BED_domain_contain"/>
</dbReference>
<evidence type="ECO:0000313" key="6">
    <source>
        <dbReference type="EnsemblPlants" id="MELO3C033402.2.1"/>
    </source>
</evidence>
<dbReference type="Gramene" id="MELO3C033402.2.1">
    <property type="protein sequence ID" value="MELO3C033402.2.1"/>
    <property type="gene ID" value="MELO3C033402.2"/>
</dbReference>
<dbReference type="AlphaFoldDB" id="A0A9I9EGA5"/>
<comment type="subcellular location">
    <subcellularLocation>
        <location evidence="1">Nucleus</location>
    </subcellularLocation>
</comment>
<name>A0A9I9EGA5_CUCME</name>
<keyword evidence="5" id="KW-0539">Nucleus</keyword>
<proteinExistence type="predicted"/>
<keyword evidence="3" id="KW-0863">Zinc-finger</keyword>
<evidence type="ECO:0000256" key="5">
    <source>
        <dbReference type="ARBA" id="ARBA00023242"/>
    </source>
</evidence>
<sequence>MQYEYIEGLGGMPPFRFKMRPLRRGKTRFLVFSLGVLSQFLMVISNESPTSRPPLKIEAPLKIQAFFQVSNFKNILEEYKISSKTPTSRTSRASLPQIKHKHPVERESKDQILEIEPHHIKSTEACAKMIIVDELSFKVACPKFDPPSRVTIVKDIYQLYHDKNKKLKSFLVSNSQRLLTATVILLESLLRVVYWNEGLINPNEWEISYIKKKLRSWKTLILEGELLHLRCCAHIINLIVNEGLKEMHDFIACVHNDVRIHDDVMVKVLVDEIEAYLMHLYNCYKSQVDDFAFHNDLSDQDVVYEEVESSNSLRLLSSGVTMETNESCRVLSCYKRRRQE</sequence>
<dbReference type="GO" id="GO:0008270">
    <property type="term" value="F:zinc ion binding"/>
    <property type="evidence" value="ECO:0007669"/>
    <property type="project" value="UniProtKB-KW"/>
</dbReference>
<evidence type="ECO:0000256" key="3">
    <source>
        <dbReference type="ARBA" id="ARBA00022771"/>
    </source>
</evidence>
<dbReference type="PANTHER" id="PTHR46481:SF10">
    <property type="entry name" value="ZINC FINGER BED DOMAIN-CONTAINING PROTEIN 39"/>
    <property type="match status" value="1"/>
</dbReference>
<dbReference type="EnsemblPlants" id="MELO3C033402.2.1">
    <property type="protein sequence ID" value="MELO3C033402.2.1"/>
    <property type="gene ID" value="MELO3C033402.2"/>
</dbReference>
<reference evidence="6" key="1">
    <citation type="submission" date="2023-03" db="UniProtKB">
        <authorList>
            <consortium name="EnsemblPlants"/>
        </authorList>
    </citation>
    <scope>IDENTIFICATION</scope>
</reference>
<dbReference type="PANTHER" id="PTHR46481">
    <property type="entry name" value="ZINC FINGER BED DOMAIN-CONTAINING PROTEIN 4"/>
    <property type="match status" value="1"/>
</dbReference>
<evidence type="ECO:0000256" key="1">
    <source>
        <dbReference type="ARBA" id="ARBA00004123"/>
    </source>
</evidence>
<evidence type="ECO:0000256" key="2">
    <source>
        <dbReference type="ARBA" id="ARBA00022723"/>
    </source>
</evidence>
<keyword evidence="4" id="KW-0862">Zinc</keyword>
<evidence type="ECO:0000256" key="4">
    <source>
        <dbReference type="ARBA" id="ARBA00022833"/>
    </source>
</evidence>
<dbReference type="GO" id="GO:0005634">
    <property type="term" value="C:nucleus"/>
    <property type="evidence" value="ECO:0007669"/>
    <property type="project" value="UniProtKB-SubCell"/>
</dbReference>
<accession>A0A9I9EGA5</accession>